<sequence>MASRTIAKDIITIRVRGSAVILSELSSLLTVVWNLPTSKVFSTELNI</sequence>
<evidence type="ECO:0000313" key="1">
    <source>
        <dbReference type="EMBL" id="DAD30170.1"/>
    </source>
</evidence>
<name>A0A822YC56_NELNU</name>
<keyword evidence="2" id="KW-1185">Reference proteome</keyword>
<evidence type="ECO:0000313" key="2">
    <source>
        <dbReference type="Proteomes" id="UP000607653"/>
    </source>
</evidence>
<reference evidence="1 2" key="1">
    <citation type="journal article" date="2020" name="Mol. Biol. Evol.">
        <title>Distinct Expression and Methylation Patterns for Genes with Different Fates following a Single Whole-Genome Duplication in Flowering Plants.</title>
        <authorList>
            <person name="Shi T."/>
            <person name="Rahmani R.S."/>
            <person name="Gugger P.F."/>
            <person name="Wang M."/>
            <person name="Li H."/>
            <person name="Zhang Y."/>
            <person name="Li Z."/>
            <person name="Wang Q."/>
            <person name="Van de Peer Y."/>
            <person name="Marchal K."/>
            <person name="Chen J."/>
        </authorList>
    </citation>
    <scope>NUCLEOTIDE SEQUENCE [LARGE SCALE GENOMIC DNA]</scope>
    <source>
        <tissue evidence="1">Leaf</tissue>
    </source>
</reference>
<comment type="caution">
    <text evidence="1">The sequence shown here is derived from an EMBL/GenBank/DDBJ whole genome shotgun (WGS) entry which is preliminary data.</text>
</comment>
<protein>
    <submittedName>
        <fullName evidence="1">Uncharacterized protein</fullName>
    </submittedName>
</protein>
<proteinExistence type="predicted"/>
<dbReference type="Proteomes" id="UP000607653">
    <property type="component" value="Unassembled WGS sequence"/>
</dbReference>
<accession>A0A822YC56</accession>
<dbReference type="AlphaFoldDB" id="A0A822YC56"/>
<organism evidence="1 2">
    <name type="scientific">Nelumbo nucifera</name>
    <name type="common">Sacred lotus</name>
    <dbReference type="NCBI Taxonomy" id="4432"/>
    <lineage>
        <taxon>Eukaryota</taxon>
        <taxon>Viridiplantae</taxon>
        <taxon>Streptophyta</taxon>
        <taxon>Embryophyta</taxon>
        <taxon>Tracheophyta</taxon>
        <taxon>Spermatophyta</taxon>
        <taxon>Magnoliopsida</taxon>
        <taxon>Proteales</taxon>
        <taxon>Nelumbonaceae</taxon>
        <taxon>Nelumbo</taxon>
    </lineage>
</organism>
<dbReference type="EMBL" id="DUZY01000002">
    <property type="protein sequence ID" value="DAD30170.1"/>
    <property type="molecule type" value="Genomic_DNA"/>
</dbReference>
<gene>
    <name evidence="1" type="ORF">HUJ06_031638</name>
</gene>